<dbReference type="PIRSF" id="PIRSF006078">
    <property type="entry name" value="GlxK"/>
    <property type="match status" value="1"/>
</dbReference>
<dbReference type="InterPro" id="IPR018197">
    <property type="entry name" value="Glycerate_kinase_RE-like"/>
</dbReference>
<evidence type="ECO:0000256" key="1">
    <source>
        <dbReference type="ARBA" id="ARBA00006284"/>
    </source>
</evidence>
<dbReference type="Proteomes" id="UP000183028">
    <property type="component" value="Unassembled WGS sequence"/>
</dbReference>
<accession>A0A1H6RJY1</accession>
<proteinExistence type="inferred from homology"/>
<dbReference type="PANTHER" id="PTHR21599">
    <property type="entry name" value="GLYCERATE KINASE"/>
    <property type="match status" value="1"/>
</dbReference>
<dbReference type="EMBL" id="FNYK01000007">
    <property type="protein sequence ID" value="SEI51895.1"/>
    <property type="molecule type" value="Genomic_DNA"/>
</dbReference>
<protein>
    <submittedName>
        <fullName evidence="5">Glycerate kinase</fullName>
    </submittedName>
</protein>
<dbReference type="STRING" id="322505.SAMN04487836_102127"/>
<dbReference type="InterPro" id="IPR036129">
    <property type="entry name" value="Glycerate_kinase_sf"/>
</dbReference>
<dbReference type="Gene3D" id="3.40.50.10350">
    <property type="entry name" value="Glycerate kinase, domain 1"/>
    <property type="match status" value="1"/>
</dbReference>
<dbReference type="GO" id="GO:0008887">
    <property type="term" value="F:glycerate kinase activity"/>
    <property type="evidence" value="ECO:0007669"/>
    <property type="project" value="UniProtKB-UniRule"/>
</dbReference>
<gene>
    <name evidence="5" type="ORF">SAMN04487834_100760</name>
</gene>
<reference evidence="6" key="1">
    <citation type="submission" date="2016-10" db="EMBL/GenBank/DDBJ databases">
        <authorList>
            <person name="Varghese N."/>
        </authorList>
    </citation>
    <scope>NUCLEOTIDE SEQUENCE [LARGE SCALE GENOMIC DNA]</scope>
    <source>
        <strain evidence="6">DSM 20406</strain>
    </source>
</reference>
<keyword evidence="2 4" id="KW-0808">Transferase</keyword>
<keyword evidence="3 4" id="KW-0418">Kinase</keyword>
<evidence type="ECO:0000256" key="3">
    <source>
        <dbReference type="ARBA" id="ARBA00022777"/>
    </source>
</evidence>
<evidence type="ECO:0000256" key="2">
    <source>
        <dbReference type="ARBA" id="ARBA00022679"/>
    </source>
</evidence>
<evidence type="ECO:0000313" key="6">
    <source>
        <dbReference type="Proteomes" id="UP000183028"/>
    </source>
</evidence>
<dbReference type="NCBIfam" id="TIGR00045">
    <property type="entry name" value="glycerate kinase"/>
    <property type="match status" value="1"/>
</dbReference>
<dbReference type="AlphaFoldDB" id="A0A1H6RJY1"/>
<evidence type="ECO:0000256" key="4">
    <source>
        <dbReference type="PIRNR" id="PIRNR006078"/>
    </source>
</evidence>
<evidence type="ECO:0000313" key="5">
    <source>
        <dbReference type="EMBL" id="SEI51895.1"/>
    </source>
</evidence>
<dbReference type="OrthoDB" id="9774290at2"/>
<dbReference type="SUPFAM" id="SSF110738">
    <property type="entry name" value="Glycerate kinase I"/>
    <property type="match status" value="1"/>
</dbReference>
<name>A0A1H6RJY1_9FIRM</name>
<dbReference type="RefSeq" id="WP_074731353.1">
    <property type="nucleotide sequence ID" value="NZ_FNYK01000007.1"/>
</dbReference>
<sequence length="366" mass="39609">MNVLACFDSFKESMSAKNAGEVVKRALDDDVEIIPLADGGEGTLEALSDGLKGTYYHVEVTSPNFKRVIARYMIADDLAVIECAQACGLDLLEEEEKNALYTTSLGVGEMIVDAFHHGARRFMITLGGSATNDGGIGMLTALGICFLDGHHQPVSPNAQGLGEIVSIDRSHYLFQNEDVSFIAACDVENPLLGPHGATYVFGPQKGLQEERLECVDQAMAHYALLSEEALGKCYREIPGTGAAGGLGYAIVSYLGGRLEKGFEIVGQMVHLDEAIKKADVVVTGEGSIDQQTLSGKTPYGVLMHAKRYHKPVVVFAGKVKDVALLKEAGFMDVICINEEIKDLATMLKEGPMHLERAVRRYFDENC</sequence>
<dbReference type="InterPro" id="IPR004381">
    <property type="entry name" value="Glycerate_kinase"/>
</dbReference>
<comment type="similarity">
    <text evidence="1 4">Belongs to the glycerate kinase type-1 family.</text>
</comment>
<dbReference type="InterPro" id="IPR018193">
    <property type="entry name" value="Glyc_kinase_flavodox-like_fold"/>
</dbReference>
<dbReference type="Pfam" id="PF02595">
    <property type="entry name" value="Gly_kinase"/>
    <property type="match status" value="1"/>
</dbReference>
<dbReference type="GO" id="GO:0031388">
    <property type="term" value="P:organic acid phosphorylation"/>
    <property type="evidence" value="ECO:0007669"/>
    <property type="project" value="UniProtKB-UniRule"/>
</dbReference>
<dbReference type="Gene3D" id="3.90.1510.10">
    <property type="entry name" value="Glycerate kinase, domain 2"/>
    <property type="match status" value="1"/>
</dbReference>
<dbReference type="PANTHER" id="PTHR21599:SF0">
    <property type="entry name" value="GLYCERATE KINASE"/>
    <property type="match status" value="1"/>
</dbReference>
<dbReference type="eggNOG" id="COG1929">
    <property type="taxonomic scope" value="Bacteria"/>
</dbReference>
<keyword evidence="6" id="KW-1185">Reference proteome</keyword>
<organism evidence="5 6">
    <name type="scientific">Sharpea azabuensis</name>
    <dbReference type="NCBI Taxonomy" id="322505"/>
    <lineage>
        <taxon>Bacteria</taxon>
        <taxon>Bacillati</taxon>
        <taxon>Bacillota</taxon>
        <taxon>Erysipelotrichia</taxon>
        <taxon>Erysipelotrichales</taxon>
        <taxon>Coprobacillaceae</taxon>
        <taxon>Sharpea</taxon>
    </lineage>
</organism>